<reference evidence="1" key="2">
    <citation type="submission" date="2020-11" db="EMBL/GenBank/DDBJ databases">
        <authorList>
            <person name="McCartney M.A."/>
            <person name="Auch B."/>
            <person name="Kono T."/>
            <person name="Mallez S."/>
            <person name="Becker A."/>
            <person name="Gohl D.M."/>
            <person name="Silverstein K.A.T."/>
            <person name="Koren S."/>
            <person name="Bechman K.B."/>
            <person name="Herman A."/>
            <person name="Abrahante J.E."/>
            <person name="Garbe J."/>
        </authorList>
    </citation>
    <scope>NUCLEOTIDE SEQUENCE</scope>
    <source>
        <strain evidence="1">Duluth1</strain>
        <tissue evidence="1">Whole animal</tissue>
    </source>
</reference>
<accession>A0A9D4EN86</accession>
<dbReference type="AlphaFoldDB" id="A0A9D4EN86"/>
<keyword evidence="2" id="KW-1185">Reference proteome</keyword>
<evidence type="ECO:0000313" key="1">
    <source>
        <dbReference type="EMBL" id="KAH3783085.1"/>
    </source>
</evidence>
<evidence type="ECO:0000313" key="2">
    <source>
        <dbReference type="Proteomes" id="UP000828390"/>
    </source>
</evidence>
<comment type="caution">
    <text evidence="1">The sequence shown here is derived from an EMBL/GenBank/DDBJ whole genome shotgun (WGS) entry which is preliminary data.</text>
</comment>
<dbReference type="EMBL" id="JAIWYP010000008">
    <property type="protein sequence ID" value="KAH3783085.1"/>
    <property type="molecule type" value="Genomic_DNA"/>
</dbReference>
<protein>
    <submittedName>
        <fullName evidence="1">Uncharacterized protein</fullName>
    </submittedName>
</protein>
<name>A0A9D4EN86_DREPO</name>
<dbReference type="Proteomes" id="UP000828390">
    <property type="component" value="Unassembled WGS sequence"/>
</dbReference>
<gene>
    <name evidence="1" type="ORF">DPMN_161013</name>
</gene>
<reference evidence="1" key="1">
    <citation type="journal article" date="2019" name="bioRxiv">
        <title>The Genome of the Zebra Mussel, Dreissena polymorpha: A Resource for Invasive Species Research.</title>
        <authorList>
            <person name="McCartney M.A."/>
            <person name="Auch B."/>
            <person name="Kono T."/>
            <person name="Mallez S."/>
            <person name="Zhang Y."/>
            <person name="Obille A."/>
            <person name="Becker A."/>
            <person name="Abrahante J.E."/>
            <person name="Garbe J."/>
            <person name="Badalamenti J.P."/>
            <person name="Herman A."/>
            <person name="Mangelson H."/>
            <person name="Liachko I."/>
            <person name="Sullivan S."/>
            <person name="Sone E.D."/>
            <person name="Koren S."/>
            <person name="Silverstein K.A.T."/>
            <person name="Beckman K.B."/>
            <person name="Gohl D.M."/>
        </authorList>
    </citation>
    <scope>NUCLEOTIDE SEQUENCE</scope>
    <source>
        <strain evidence="1">Duluth1</strain>
        <tissue evidence="1">Whole animal</tissue>
    </source>
</reference>
<sequence length="50" mass="5621">MSRVGWSDRPGYTGSLALVDRSDRPGYTDSRLREHTYQFIQLCFTAVPGG</sequence>
<organism evidence="1 2">
    <name type="scientific">Dreissena polymorpha</name>
    <name type="common">Zebra mussel</name>
    <name type="synonym">Mytilus polymorpha</name>
    <dbReference type="NCBI Taxonomy" id="45954"/>
    <lineage>
        <taxon>Eukaryota</taxon>
        <taxon>Metazoa</taxon>
        <taxon>Spiralia</taxon>
        <taxon>Lophotrochozoa</taxon>
        <taxon>Mollusca</taxon>
        <taxon>Bivalvia</taxon>
        <taxon>Autobranchia</taxon>
        <taxon>Heteroconchia</taxon>
        <taxon>Euheterodonta</taxon>
        <taxon>Imparidentia</taxon>
        <taxon>Neoheterodontei</taxon>
        <taxon>Myida</taxon>
        <taxon>Dreissenoidea</taxon>
        <taxon>Dreissenidae</taxon>
        <taxon>Dreissena</taxon>
    </lineage>
</organism>
<proteinExistence type="predicted"/>